<name>A0A1Y2S903_9GAMM</name>
<reference evidence="1 2" key="1">
    <citation type="submission" date="2016-10" db="EMBL/GenBank/DDBJ databases">
        <title>Systematic genetic and metabolomic analysis of Xenorhabdus and Photorhabdus spp., highlights the requirements for a dual symbiotic and pathogenic life style.</title>
        <authorList>
            <person name="Tobias N.J."/>
            <person name="Wolff H."/>
            <person name="Djahanschiri B."/>
            <person name="Pidot S.J."/>
            <person name="Stinear T.P."/>
            <person name="Ebersberger I."/>
            <person name="Bode H.B."/>
        </authorList>
    </citation>
    <scope>NUCLEOTIDE SEQUENCE [LARGE SCALE GENOMIC DNA]</scope>
    <source>
        <strain evidence="1 2">DSM 22392</strain>
    </source>
</reference>
<accession>A0A1Y2S903</accession>
<proteinExistence type="predicted"/>
<evidence type="ECO:0000313" key="2">
    <source>
        <dbReference type="Proteomes" id="UP000194350"/>
    </source>
</evidence>
<gene>
    <name evidence="1" type="ORF">Xvie_04095</name>
</gene>
<organism evidence="1 2">
    <name type="scientific">Xenorhabdus vietnamensis</name>
    <dbReference type="NCBI Taxonomy" id="351656"/>
    <lineage>
        <taxon>Bacteria</taxon>
        <taxon>Pseudomonadati</taxon>
        <taxon>Pseudomonadota</taxon>
        <taxon>Gammaproteobacteria</taxon>
        <taxon>Enterobacterales</taxon>
        <taxon>Morganellaceae</taxon>
        <taxon>Xenorhabdus</taxon>
    </lineage>
</organism>
<protein>
    <submittedName>
        <fullName evidence="1">Uncharacterized protein</fullName>
    </submittedName>
</protein>
<dbReference type="EMBL" id="MUBJ01000093">
    <property type="protein sequence ID" value="OTA13978.1"/>
    <property type="molecule type" value="Genomic_DNA"/>
</dbReference>
<comment type="caution">
    <text evidence="1">The sequence shown here is derived from an EMBL/GenBank/DDBJ whole genome shotgun (WGS) entry which is preliminary data.</text>
</comment>
<evidence type="ECO:0000313" key="1">
    <source>
        <dbReference type="EMBL" id="OTA13978.1"/>
    </source>
</evidence>
<dbReference type="Proteomes" id="UP000194350">
    <property type="component" value="Unassembled WGS sequence"/>
</dbReference>
<sequence>MGLLHTFPYWRIIDIQPQRQGINKQPQPAIHPFSRRHTPEQHGAEHHVCLSAGVRQHLRPGQMAQRRQTDATLPGLTAQTAIQLSRQHPVEFRHLRAVTVHFRQAKRQGRLCYVRQHVREETGVCCLTDTQPGLRHQIAERYRSRQCRRLSRQIGPDFTIQDFQRGMITNQVMQYLQNDPTPRRVPGNDKLQ</sequence>
<keyword evidence="2" id="KW-1185">Reference proteome</keyword>
<dbReference type="AlphaFoldDB" id="A0A1Y2S903"/>